<keyword evidence="2" id="KW-1133">Transmembrane helix</keyword>
<sequence>MSVSWKLVYFLAVQAVRVTFTTADGKTRDVCSHDHDKFTAGIGRRGFLKLDKNFSLDIVNLLVPKDYKQCQTINDSCADFAGVIDRLQKQISKCLSERVRDSLRTSVMYCQTVIGSSIITEGVRRANVIPAQTSIPPPRYAQTSCTAQHLTCADHLLHTLYILEYGLKQFLVSLVDRKWDHFSALHSVCYWLPPSWMLSAADSPRPLFKCRMMWVLLSLSFGHHVGFFIVCLSVLASSCSMYLNVDMLWESWEVDGRLHLIKIVYGKRFKKPHGAANRRPLDHRTGALANENFLIAQQQMFMCHPSGQKIILAIVMYRRLQLLRTLNPENELVFLHKEFLLMYAHDDLRYTCKKLPAYLQKDGDNRNFQPCKECFEGCTTYVLDTPYSFSWCKVYVAQQQPPPTPPPSSKTPHSDKHEQFCRPGDSRPHAADHTAAPTQHQHLSDMRRLASSTLGLNADHFRHQRQLTDIGRKLLPSHRQHDLRSTR</sequence>
<gene>
    <name evidence="4" type="ORF">PR048_011400</name>
</gene>
<feature type="signal peptide" evidence="3">
    <location>
        <begin position="1"/>
        <end position="23"/>
    </location>
</feature>
<protein>
    <submittedName>
        <fullName evidence="4">Uncharacterized protein</fullName>
    </submittedName>
</protein>
<evidence type="ECO:0000256" key="3">
    <source>
        <dbReference type="SAM" id="SignalP"/>
    </source>
</evidence>
<name>A0ABQ9HM28_9NEOP</name>
<comment type="caution">
    <text evidence="4">The sequence shown here is derived from an EMBL/GenBank/DDBJ whole genome shotgun (WGS) entry which is preliminary data.</text>
</comment>
<evidence type="ECO:0000313" key="4">
    <source>
        <dbReference type="EMBL" id="KAJ8885204.1"/>
    </source>
</evidence>
<feature type="compositionally biased region" description="Basic and acidic residues" evidence="1">
    <location>
        <begin position="412"/>
        <end position="432"/>
    </location>
</feature>
<feature type="region of interest" description="Disordered" evidence="1">
    <location>
        <begin position="467"/>
        <end position="487"/>
    </location>
</feature>
<keyword evidence="2" id="KW-0472">Membrane</keyword>
<feature type="chain" id="PRO_5047366389" evidence="3">
    <location>
        <begin position="24"/>
        <end position="487"/>
    </location>
</feature>
<keyword evidence="5" id="KW-1185">Reference proteome</keyword>
<keyword evidence="3" id="KW-0732">Signal</keyword>
<proteinExistence type="predicted"/>
<dbReference type="Proteomes" id="UP001159363">
    <property type="component" value="Chromosome X"/>
</dbReference>
<evidence type="ECO:0000256" key="1">
    <source>
        <dbReference type="SAM" id="MobiDB-lite"/>
    </source>
</evidence>
<organism evidence="4 5">
    <name type="scientific">Dryococelus australis</name>
    <dbReference type="NCBI Taxonomy" id="614101"/>
    <lineage>
        <taxon>Eukaryota</taxon>
        <taxon>Metazoa</taxon>
        <taxon>Ecdysozoa</taxon>
        <taxon>Arthropoda</taxon>
        <taxon>Hexapoda</taxon>
        <taxon>Insecta</taxon>
        <taxon>Pterygota</taxon>
        <taxon>Neoptera</taxon>
        <taxon>Polyneoptera</taxon>
        <taxon>Phasmatodea</taxon>
        <taxon>Verophasmatodea</taxon>
        <taxon>Anareolatae</taxon>
        <taxon>Phasmatidae</taxon>
        <taxon>Eurycanthinae</taxon>
        <taxon>Dryococelus</taxon>
    </lineage>
</organism>
<reference evidence="4 5" key="1">
    <citation type="submission" date="2023-02" db="EMBL/GenBank/DDBJ databases">
        <title>LHISI_Scaffold_Assembly.</title>
        <authorList>
            <person name="Stuart O.P."/>
            <person name="Cleave R."/>
            <person name="Magrath M.J.L."/>
            <person name="Mikheyev A.S."/>
        </authorList>
    </citation>
    <scope>NUCLEOTIDE SEQUENCE [LARGE SCALE GENOMIC DNA]</scope>
    <source>
        <strain evidence="4">Daus_M_001</strain>
        <tissue evidence="4">Leg muscle</tissue>
    </source>
</reference>
<evidence type="ECO:0000256" key="2">
    <source>
        <dbReference type="SAM" id="Phobius"/>
    </source>
</evidence>
<dbReference type="EMBL" id="JARBHB010000004">
    <property type="protein sequence ID" value="KAJ8885204.1"/>
    <property type="molecule type" value="Genomic_DNA"/>
</dbReference>
<feature type="compositionally biased region" description="Pro residues" evidence="1">
    <location>
        <begin position="400"/>
        <end position="409"/>
    </location>
</feature>
<evidence type="ECO:0000313" key="5">
    <source>
        <dbReference type="Proteomes" id="UP001159363"/>
    </source>
</evidence>
<feature type="region of interest" description="Disordered" evidence="1">
    <location>
        <begin position="400"/>
        <end position="446"/>
    </location>
</feature>
<accession>A0ABQ9HM28</accession>
<feature type="transmembrane region" description="Helical" evidence="2">
    <location>
        <begin position="214"/>
        <end position="236"/>
    </location>
</feature>
<keyword evidence="2" id="KW-0812">Transmembrane</keyword>